<organism evidence="16 17">
    <name type="scientific">Obba rivulosa</name>
    <dbReference type="NCBI Taxonomy" id="1052685"/>
    <lineage>
        <taxon>Eukaryota</taxon>
        <taxon>Fungi</taxon>
        <taxon>Dikarya</taxon>
        <taxon>Basidiomycota</taxon>
        <taxon>Agaricomycotina</taxon>
        <taxon>Agaricomycetes</taxon>
        <taxon>Polyporales</taxon>
        <taxon>Gelatoporiaceae</taxon>
        <taxon>Obba</taxon>
    </lineage>
</organism>
<dbReference type="GO" id="GO:0020037">
    <property type="term" value="F:heme binding"/>
    <property type="evidence" value="ECO:0007669"/>
    <property type="project" value="InterPro"/>
</dbReference>
<evidence type="ECO:0000313" key="16">
    <source>
        <dbReference type="EMBL" id="OCH86922.1"/>
    </source>
</evidence>
<evidence type="ECO:0000256" key="6">
    <source>
        <dbReference type="ARBA" id="ARBA00022692"/>
    </source>
</evidence>
<dbReference type="GO" id="GO:0016020">
    <property type="term" value="C:membrane"/>
    <property type="evidence" value="ECO:0007669"/>
    <property type="project" value="UniProtKB-SubCell"/>
</dbReference>
<evidence type="ECO:0000256" key="9">
    <source>
        <dbReference type="ARBA" id="ARBA00023002"/>
    </source>
</evidence>
<feature type="transmembrane region" description="Helical" evidence="15">
    <location>
        <begin position="18"/>
        <end position="35"/>
    </location>
</feature>
<evidence type="ECO:0000256" key="11">
    <source>
        <dbReference type="ARBA" id="ARBA00023033"/>
    </source>
</evidence>
<dbReference type="GO" id="GO:0005506">
    <property type="term" value="F:iron ion binding"/>
    <property type="evidence" value="ECO:0007669"/>
    <property type="project" value="InterPro"/>
</dbReference>
<name>A0A8E2DHC0_9APHY</name>
<comment type="subcellular location">
    <subcellularLocation>
        <location evidence="2">Membrane</location>
        <topology evidence="2">Single-pass membrane protein</topology>
    </subcellularLocation>
</comment>
<keyword evidence="9 14" id="KW-0560">Oxidoreductase</keyword>
<evidence type="ECO:0000256" key="10">
    <source>
        <dbReference type="ARBA" id="ARBA00023004"/>
    </source>
</evidence>
<dbReference type="Pfam" id="PF00067">
    <property type="entry name" value="p450"/>
    <property type="match status" value="1"/>
</dbReference>
<evidence type="ECO:0000256" key="13">
    <source>
        <dbReference type="PIRSR" id="PIRSR602401-1"/>
    </source>
</evidence>
<dbReference type="PRINTS" id="PR00385">
    <property type="entry name" value="P450"/>
</dbReference>
<comment type="cofactor">
    <cofactor evidence="1 13">
        <name>heme</name>
        <dbReference type="ChEBI" id="CHEBI:30413"/>
    </cofactor>
</comment>
<dbReference type="AlphaFoldDB" id="A0A8E2DHC0"/>
<dbReference type="InterPro" id="IPR036396">
    <property type="entry name" value="Cyt_P450_sf"/>
</dbReference>
<gene>
    <name evidence="16" type="ORF">OBBRIDRAFT_760505</name>
</gene>
<evidence type="ECO:0000313" key="17">
    <source>
        <dbReference type="Proteomes" id="UP000250043"/>
    </source>
</evidence>
<evidence type="ECO:0000256" key="15">
    <source>
        <dbReference type="SAM" id="Phobius"/>
    </source>
</evidence>
<dbReference type="Gene3D" id="1.10.630.10">
    <property type="entry name" value="Cytochrome P450"/>
    <property type="match status" value="1"/>
</dbReference>
<evidence type="ECO:0000256" key="3">
    <source>
        <dbReference type="ARBA" id="ARBA00005179"/>
    </source>
</evidence>
<protein>
    <submittedName>
        <fullName evidence="16">Cytochrome P450</fullName>
    </submittedName>
</protein>
<keyword evidence="8 15" id="KW-1133">Transmembrane helix</keyword>
<evidence type="ECO:0000256" key="1">
    <source>
        <dbReference type="ARBA" id="ARBA00001971"/>
    </source>
</evidence>
<keyword evidence="12 15" id="KW-0472">Membrane</keyword>
<feature type="transmembrane region" description="Helical" evidence="15">
    <location>
        <begin position="301"/>
        <end position="329"/>
    </location>
</feature>
<feature type="binding site" description="axial binding residue" evidence="13">
    <location>
        <position position="448"/>
    </location>
    <ligand>
        <name>heme</name>
        <dbReference type="ChEBI" id="CHEBI:30413"/>
    </ligand>
    <ligandPart>
        <name>Fe</name>
        <dbReference type="ChEBI" id="CHEBI:18248"/>
    </ligandPart>
</feature>
<evidence type="ECO:0000256" key="8">
    <source>
        <dbReference type="ARBA" id="ARBA00022989"/>
    </source>
</evidence>
<dbReference type="EMBL" id="KV722506">
    <property type="protein sequence ID" value="OCH86922.1"/>
    <property type="molecule type" value="Genomic_DNA"/>
</dbReference>
<dbReference type="GO" id="GO:0016705">
    <property type="term" value="F:oxidoreductase activity, acting on paired donors, with incorporation or reduction of molecular oxygen"/>
    <property type="evidence" value="ECO:0007669"/>
    <property type="project" value="InterPro"/>
</dbReference>
<dbReference type="InterPro" id="IPR050364">
    <property type="entry name" value="Cytochrome_P450_fung"/>
</dbReference>
<evidence type="ECO:0000256" key="12">
    <source>
        <dbReference type="ARBA" id="ARBA00023136"/>
    </source>
</evidence>
<dbReference type="PANTHER" id="PTHR46300:SF7">
    <property type="entry name" value="P450, PUTATIVE (EUROFUNG)-RELATED"/>
    <property type="match status" value="1"/>
</dbReference>
<dbReference type="PRINTS" id="PR00463">
    <property type="entry name" value="EP450I"/>
</dbReference>
<dbReference type="OrthoDB" id="2789670at2759"/>
<reference evidence="16 17" key="1">
    <citation type="submission" date="2016-07" db="EMBL/GenBank/DDBJ databases">
        <title>Draft genome of the white-rot fungus Obba rivulosa 3A-2.</title>
        <authorList>
            <consortium name="DOE Joint Genome Institute"/>
            <person name="Miettinen O."/>
            <person name="Riley R."/>
            <person name="Acob R."/>
            <person name="Barry K."/>
            <person name="Cullen D."/>
            <person name="De Vries R."/>
            <person name="Hainaut M."/>
            <person name="Hatakka A."/>
            <person name="Henrissat B."/>
            <person name="Hilden K."/>
            <person name="Kuo R."/>
            <person name="Labutti K."/>
            <person name="Lipzen A."/>
            <person name="Makela M.R."/>
            <person name="Sandor L."/>
            <person name="Spatafora J.W."/>
            <person name="Grigoriev I.V."/>
            <person name="Hibbett D.S."/>
        </authorList>
    </citation>
    <scope>NUCLEOTIDE SEQUENCE [LARGE SCALE GENOMIC DNA]</scope>
    <source>
        <strain evidence="16 17">3A-2</strain>
    </source>
</reference>
<evidence type="ECO:0000256" key="2">
    <source>
        <dbReference type="ARBA" id="ARBA00004167"/>
    </source>
</evidence>
<dbReference type="Proteomes" id="UP000250043">
    <property type="component" value="Unassembled WGS sequence"/>
</dbReference>
<keyword evidence="6 15" id="KW-0812">Transmembrane</keyword>
<proteinExistence type="inferred from homology"/>
<keyword evidence="10 13" id="KW-0408">Iron</keyword>
<comment type="similarity">
    <text evidence="4 14">Belongs to the cytochrome P450 family.</text>
</comment>
<accession>A0A8E2DHC0</accession>
<dbReference type="PROSITE" id="PS00086">
    <property type="entry name" value="CYTOCHROME_P450"/>
    <property type="match status" value="1"/>
</dbReference>
<sequence length="518" mass="58181">MHQLQSFHSLLDFVQTKVLPATLLLGVISILLRLYRRFVNSERLLLPPGPPGNILTGNIRAVAQGDAPRTLAKYKEQYGELVMFQGMGSRVLVLNSLKAMNDLFDKRASIYSDRPTFVFGGELLGLNNSVVFLPYAEEWRAHRKLLRMVLSSAQVKQYHGMQEDVAASLCKGLLEKPNDFFPLLRMSAGRIIIAITYGIPASDAQTEYIMNGERSAGIFAKAAAPGNYLCDFIPILKYAPSWVPFKREATKSREILKSVRQKPFDHVRREMDAGSALPSFVQSLLVSPPQDMTKSDFERRVLWVAGSMFGAGVETVYGTLLAFMMAMVLNRDKQRLAQDEIDRVVGKERLPTVKDRQDLPYIDAIIKETMRWQPVSPMGIPRRSVEDDVYGSYHIPKQTIIIPNVWAIAYEANPKYKPEAFIPERYLDPDQDIPDPATWAFGFGRRICPGRDLAGNSLFIIMATILAVFDIAPPENGIVVQEFRVGIGRIPKPFQCRIIARSKDKANLVLARAAHNVV</sequence>
<dbReference type="CDD" id="cd11065">
    <property type="entry name" value="CYP64-like"/>
    <property type="match status" value="1"/>
</dbReference>
<keyword evidence="17" id="KW-1185">Reference proteome</keyword>
<evidence type="ECO:0000256" key="4">
    <source>
        <dbReference type="ARBA" id="ARBA00010617"/>
    </source>
</evidence>
<dbReference type="SUPFAM" id="SSF48264">
    <property type="entry name" value="Cytochrome P450"/>
    <property type="match status" value="1"/>
</dbReference>
<comment type="pathway">
    <text evidence="3">Secondary metabolite biosynthesis.</text>
</comment>
<evidence type="ECO:0000256" key="5">
    <source>
        <dbReference type="ARBA" id="ARBA00022617"/>
    </source>
</evidence>
<keyword evidence="5 13" id="KW-0349">Heme</keyword>
<dbReference type="GO" id="GO:0004497">
    <property type="term" value="F:monooxygenase activity"/>
    <property type="evidence" value="ECO:0007669"/>
    <property type="project" value="UniProtKB-KW"/>
</dbReference>
<dbReference type="InterPro" id="IPR017972">
    <property type="entry name" value="Cyt_P450_CS"/>
</dbReference>
<dbReference type="InterPro" id="IPR002401">
    <property type="entry name" value="Cyt_P450_E_grp-I"/>
</dbReference>
<keyword evidence="7 13" id="KW-0479">Metal-binding</keyword>
<evidence type="ECO:0000256" key="14">
    <source>
        <dbReference type="RuleBase" id="RU000461"/>
    </source>
</evidence>
<evidence type="ECO:0000256" key="7">
    <source>
        <dbReference type="ARBA" id="ARBA00022723"/>
    </source>
</evidence>
<dbReference type="InterPro" id="IPR001128">
    <property type="entry name" value="Cyt_P450"/>
</dbReference>
<keyword evidence="11 14" id="KW-0503">Monooxygenase</keyword>
<dbReference type="PANTHER" id="PTHR46300">
    <property type="entry name" value="P450, PUTATIVE (EUROFUNG)-RELATED-RELATED"/>
    <property type="match status" value="1"/>
</dbReference>